<evidence type="ECO:0000256" key="8">
    <source>
        <dbReference type="ARBA" id="ARBA00023128"/>
    </source>
</evidence>
<keyword evidence="9 10" id="KW-0472">Membrane</keyword>
<keyword evidence="5" id="KW-0679">Respiratory chain</keyword>
<dbReference type="PANTHER" id="PTHR12878">
    <property type="entry name" value="NADH-UBIQUINONE OXIDOREDUCTASE B8 SUBUNIT"/>
    <property type="match status" value="1"/>
</dbReference>
<dbReference type="InterPro" id="IPR016464">
    <property type="entry name" value="NADH_Ub_cplx-1_asu_su-2"/>
</dbReference>
<evidence type="ECO:0000256" key="5">
    <source>
        <dbReference type="ARBA" id="ARBA00022660"/>
    </source>
</evidence>
<dbReference type="InterPro" id="IPR036249">
    <property type="entry name" value="Thioredoxin-like_sf"/>
</dbReference>
<sequence length="162" mass="18477">MTFYIFFFIIYVVQPLCIRTLIFIHIDACILPSKFFQPNQPPTLRAHETRIRKTPPSLSLSVSVSEAASMAWRGNLSKSIKELRFLFCQTSPASSHTRDFVLKNYTDLKTKNPKLPILIRECSGVQPQIWARYDMGVERCVRLDGLTAEQINAKLEELGKAG</sequence>
<evidence type="ECO:0000313" key="12">
    <source>
        <dbReference type="EMBL" id="KAJ4817824.1"/>
    </source>
</evidence>
<evidence type="ECO:0000256" key="4">
    <source>
        <dbReference type="ARBA" id="ARBA00022448"/>
    </source>
</evidence>
<protein>
    <submittedName>
        <fullName evidence="12">NADH dehydrogenase [ubiquinone] 1 alpha subcomplex subunit 2</fullName>
    </submittedName>
</protein>
<gene>
    <name evidence="12" type="ORF">LUZ62_030390</name>
</gene>
<organism evidence="12 13">
    <name type="scientific">Rhynchospora pubera</name>
    <dbReference type="NCBI Taxonomy" id="906938"/>
    <lineage>
        <taxon>Eukaryota</taxon>
        <taxon>Viridiplantae</taxon>
        <taxon>Streptophyta</taxon>
        <taxon>Embryophyta</taxon>
        <taxon>Tracheophyta</taxon>
        <taxon>Spermatophyta</taxon>
        <taxon>Magnoliopsida</taxon>
        <taxon>Liliopsida</taxon>
        <taxon>Poales</taxon>
        <taxon>Cyperaceae</taxon>
        <taxon>Cyperoideae</taxon>
        <taxon>Rhynchosporeae</taxon>
        <taxon>Rhynchospora</taxon>
    </lineage>
</organism>
<dbReference type="Gene3D" id="3.40.30.10">
    <property type="entry name" value="Glutaredoxin"/>
    <property type="match status" value="1"/>
</dbReference>
<dbReference type="AlphaFoldDB" id="A0AAV8HMG3"/>
<evidence type="ECO:0000256" key="9">
    <source>
        <dbReference type="ARBA" id="ARBA00023136"/>
    </source>
</evidence>
<proteinExistence type="inferred from homology"/>
<evidence type="ECO:0000259" key="11">
    <source>
        <dbReference type="SMART" id="SM00916"/>
    </source>
</evidence>
<evidence type="ECO:0000256" key="6">
    <source>
        <dbReference type="ARBA" id="ARBA00022792"/>
    </source>
</evidence>
<dbReference type="SMART" id="SM00916">
    <property type="entry name" value="L51_S25_CI-B8"/>
    <property type="match status" value="1"/>
</dbReference>
<evidence type="ECO:0000256" key="10">
    <source>
        <dbReference type="SAM" id="Phobius"/>
    </source>
</evidence>
<evidence type="ECO:0000256" key="3">
    <source>
        <dbReference type="ARBA" id="ARBA00008939"/>
    </source>
</evidence>
<dbReference type="GO" id="GO:0005743">
    <property type="term" value="C:mitochondrial inner membrane"/>
    <property type="evidence" value="ECO:0007669"/>
    <property type="project" value="UniProtKB-SubCell"/>
</dbReference>
<dbReference type="Pfam" id="PF05047">
    <property type="entry name" value="L51_S25_CI-B8"/>
    <property type="match status" value="1"/>
</dbReference>
<feature type="domain" description="Ribosomal protein/NADH dehydrogenase" evidence="11">
    <location>
        <begin position="89"/>
        <end position="162"/>
    </location>
</feature>
<dbReference type="SUPFAM" id="SSF52833">
    <property type="entry name" value="Thioredoxin-like"/>
    <property type="match status" value="1"/>
</dbReference>
<keyword evidence="10" id="KW-1133">Transmembrane helix</keyword>
<keyword evidence="8" id="KW-0496">Mitochondrion</keyword>
<keyword evidence="6" id="KW-0999">Mitochondrion inner membrane</keyword>
<dbReference type="InterPro" id="IPR007741">
    <property type="entry name" value="Ribosomal_mL43/mS25/NADH_DH"/>
</dbReference>
<accession>A0AAV8HMG3</accession>
<evidence type="ECO:0000256" key="1">
    <source>
        <dbReference type="ARBA" id="ARBA00003195"/>
    </source>
</evidence>
<evidence type="ECO:0000256" key="7">
    <source>
        <dbReference type="ARBA" id="ARBA00022982"/>
    </source>
</evidence>
<keyword evidence="7" id="KW-0249">Electron transport</keyword>
<comment type="similarity">
    <text evidence="3">Belongs to the complex I NDUFA2 subunit family.</text>
</comment>
<comment type="subcellular location">
    <subcellularLocation>
        <location evidence="2">Mitochondrion inner membrane</location>
        <topology evidence="2">Peripheral membrane protein</topology>
        <orientation evidence="2">Matrix side</orientation>
    </subcellularLocation>
</comment>
<comment type="function">
    <text evidence="1">Accessory subunit of the mitochondrial membrane respiratory chain NADH dehydrogenase (Complex I), that is believed not to be involved in catalysis. Complex I functions in the transfer of electrons from NADH to the respiratory chain. The immediate electron acceptor for the enzyme is believed to be ubiquinone.</text>
</comment>
<dbReference type="Proteomes" id="UP001140206">
    <property type="component" value="Chromosome 1"/>
</dbReference>
<keyword evidence="13" id="KW-1185">Reference proteome</keyword>
<reference evidence="12" key="1">
    <citation type="submission" date="2022-08" db="EMBL/GenBank/DDBJ databases">
        <authorList>
            <person name="Marques A."/>
        </authorList>
    </citation>
    <scope>NUCLEOTIDE SEQUENCE</scope>
    <source>
        <strain evidence="12">RhyPub2mFocal</strain>
        <tissue evidence="12">Leaves</tissue>
    </source>
</reference>
<evidence type="ECO:0000313" key="13">
    <source>
        <dbReference type="Proteomes" id="UP001140206"/>
    </source>
</evidence>
<name>A0AAV8HMG3_9POAL</name>
<dbReference type="FunFam" id="3.40.30.10:FF:000179">
    <property type="entry name" value="NADH-ubiquinone oxidoreductase 10.5 kDa subunit"/>
    <property type="match status" value="1"/>
</dbReference>
<keyword evidence="10" id="KW-0812">Transmembrane</keyword>
<keyword evidence="4" id="KW-0813">Transport</keyword>
<feature type="transmembrane region" description="Helical" evidence="10">
    <location>
        <begin position="6"/>
        <end position="26"/>
    </location>
</feature>
<dbReference type="PANTHER" id="PTHR12878:SF0">
    <property type="entry name" value="NADH DEHYDROGENASE [UBIQUINONE] 1 ALPHA SUBCOMPLEX SUBUNIT 2"/>
    <property type="match status" value="1"/>
</dbReference>
<evidence type="ECO:0000256" key="2">
    <source>
        <dbReference type="ARBA" id="ARBA00004443"/>
    </source>
</evidence>
<comment type="caution">
    <text evidence="12">The sequence shown here is derived from an EMBL/GenBank/DDBJ whole genome shotgun (WGS) entry which is preliminary data.</text>
</comment>
<dbReference type="EMBL" id="JAMFTS010000001">
    <property type="protein sequence ID" value="KAJ4817824.1"/>
    <property type="molecule type" value="Genomic_DNA"/>
</dbReference>